<keyword evidence="2" id="KW-1185">Reference proteome</keyword>
<organism evidence="1 2">
    <name type="scientific">Zhouia spongiae</name>
    <dbReference type="NCBI Taxonomy" id="2202721"/>
    <lineage>
        <taxon>Bacteria</taxon>
        <taxon>Pseudomonadati</taxon>
        <taxon>Bacteroidota</taxon>
        <taxon>Flavobacteriia</taxon>
        <taxon>Flavobacteriales</taxon>
        <taxon>Flavobacteriaceae</taxon>
        <taxon>Zhouia</taxon>
    </lineage>
</organism>
<proteinExistence type="predicted"/>
<dbReference type="RefSeq" id="WP_242937295.1">
    <property type="nucleotide sequence ID" value="NZ_CP094326.1"/>
</dbReference>
<accession>A0ABY3YM30</accession>
<sequence>MKKIKKQLLILISIITGFSCSDKKIEKAKPEPADITGTWKLISGTIINDQDTVVTDYTKNQEMIKIINDTHFAFLRHDLNGGRDSSAVFVSGGGPYTVKNNIYTEFLEYCNHREWENNNFSFEFTIKEDTLTTKGIEKIDEIGVHHMNIEKFVRLKSRDQQ</sequence>
<dbReference type="Proteomes" id="UP000829476">
    <property type="component" value="Chromosome"/>
</dbReference>
<name>A0ABY3YM30_9FLAO</name>
<protein>
    <submittedName>
        <fullName evidence="1">Lipocalin-like domain-containing protein</fullName>
    </submittedName>
</protein>
<dbReference type="PROSITE" id="PS51257">
    <property type="entry name" value="PROKAR_LIPOPROTEIN"/>
    <property type="match status" value="1"/>
</dbReference>
<reference evidence="1 2" key="1">
    <citation type="journal article" date="2018" name="Int. J. Syst. Evol. Microbiol.">
        <title>Zhouia spongiae sp. nov., isolated from a marine sponge.</title>
        <authorList>
            <person name="Zhuang L."/>
            <person name="Lin B."/>
            <person name="Qin F."/>
            <person name="Luo L."/>
        </authorList>
    </citation>
    <scope>NUCLEOTIDE SEQUENCE [LARGE SCALE GENOMIC DNA]</scope>
    <source>
        <strain evidence="1 2">HN-Y44</strain>
    </source>
</reference>
<evidence type="ECO:0000313" key="1">
    <source>
        <dbReference type="EMBL" id="UNY98892.1"/>
    </source>
</evidence>
<dbReference type="EMBL" id="CP094326">
    <property type="protein sequence ID" value="UNY98892.1"/>
    <property type="molecule type" value="Genomic_DNA"/>
</dbReference>
<gene>
    <name evidence="1" type="ORF">MQE36_00715</name>
</gene>
<evidence type="ECO:0000313" key="2">
    <source>
        <dbReference type="Proteomes" id="UP000829476"/>
    </source>
</evidence>